<reference evidence="1" key="2">
    <citation type="submission" date="2025-09" db="UniProtKB">
        <authorList>
            <consortium name="EnsemblPlants"/>
        </authorList>
    </citation>
    <scope>IDENTIFICATION</scope>
</reference>
<evidence type="ECO:0000313" key="2">
    <source>
        <dbReference type="Proteomes" id="UP001732700"/>
    </source>
</evidence>
<organism evidence="1 2">
    <name type="scientific">Avena sativa</name>
    <name type="common">Oat</name>
    <dbReference type="NCBI Taxonomy" id="4498"/>
    <lineage>
        <taxon>Eukaryota</taxon>
        <taxon>Viridiplantae</taxon>
        <taxon>Streptophyta</taxon>
        <taxon>Embryophyta</taxon>
        <taxon>Tracheophyta</taxon>
        <taxon>Spermatophyta</taxon>
        <taxon>Magnoliopsida</taxon>
        <taxon>Liliopsida</taxon>
        <taxon>Poales</taxon>
        <taxon>Poaceae</taxon>
        <taxon>BOP clade</taxon>
        <taxon>Pooideae</taxon>
        <taxon>Poodae</taxon>
        <taxon>Poeae</taxon>
        <taxon>Poeae Chloroplast Group 1 (Aveneae type)</taxon>
        <taxon>Aveninae</taxon>
        <taxon>Avena</taxon>
    </lineage>
</organism>
<dbReference type="EnsemblPlants" id="AVESA.00010b.r2.4AG0646780.1">
    <property type="protein sequence ID" value="AVESA.00010b.r2.4AG0646780.1.CDS.1"/>
    <property type="gene ID" value="AVESA.00010b.r2.4AG0646780"/>
</dbReference>
<proteinExistence type="predicted"/>
<evidence type="ECO:0000313" key="1">
    <source>
        <dbReference type="EnsemblPlants" id="AVESA.00010b.r2.4AG0646780.1.CDS.1"/>
    </source>
</evidence>
<protein>
    <submittedName>
        <fullName evidence="1">Uncharacterized protein</fullName>
    </submittedName>
</protein>
<keyword evidence="2" id="KW-1185">Reference proteome</keyword>
<name>A0ACD5WP22_AVESA</name>
<dbReference type="Proteomes" id="UP001732700">
    <property type="component" value="Chromosome 4A"/>
</dbReference>
<sequence>MAGAGATPLLPDEIVIWEILVRLPPESLLRCRSTCRAWRSATSTRSFLLAHHGHQPNLPIISGGSKFLSFDYRAADDHLHTVARIDEVLHLQASCDGLLVLSRYGMADTRISICNPATREHAPLVAAWDLNIMGMYPHQPTGEYRLLLHRGTQTRWAFAAEDQIGCYIFTLGSGQPPRYIESSETAPRRFNLPVLLRDNLHWYPSLYQVGAKPVIVFDTIAETFRQMRAPIALGSSYIFEMDGTLGVYSRDLATKIVRVWVLQSYEGEVWDLKYRIKLPVAEIRARFEGFNSYWNTDVVSRDGGVLLLVSFGPWMLHVDSHGKLVDSFHRGGQGYCLNGFRLKQTLVRHTFFTTLEGYAVNALPFV</sequence>
<accession>A0ACD5WP22</accession>
<reference evidence="1" key="1">
    <citation type="submission" date="2021-05" db="EMBL/GenBank/DDBJ databases">
        <authorList>
            <person name="Scholz U."/>
            <person name="Mascher M."/>
            <person name="Fiebig A."/>
        </authorList>
    </citation>
    <scope>NUCLEOTIDE SEQUENCE [LARGE SCALE GENOMIC DNA]</scope>
</reference>